<proteinExistence type="inferred from homology"/>
<dbReference type="EMBL" id="QJKK01000019">
    <property type="protein sequence ID" value="RAL21094.1"/>
    <property type="molecule type" value="Genomic_DNA"/>
</dbReference>
<gene>
    <name evidence="3" type="ORF">DL897_17160</name>
</gene>
<reference evidence="3 4" key="1">
    <citation type="submission" date="2018-06" db="EMBL/GenBank/DDBJ databases">
        <title>Thermoflavimicrobium daqus sp. nov., a thermophilic microbe isolated from Moutai-flavour Daqu.</title>
        <authorList>
            <person name="Wang X."/>
            <person name="Zhou H."/>
        </authorList>
    </citation>
    <scope>NUCLEOTIDE SEQUENCE [LARGE SCALE GENOMIC DNA]</scope>
    <source>
        <strain evidence="3 4">FBKL4.011</strain>
    </source>
</reference>
<dbReference type="SUPFAM" id="SSF89957">
    <property type="entry name" value="MTH1187/YkoF-like"/>
    <property type="match status" value="1"/>
</dbReference>
<evidence type="ECO:0000256" key="1">
    <source>
        <dbReference type="ARBA" id="ARBA00010272"/>
    </source>
</evidence>
<dbReference type="PANTHER" id="PTHR33777:SF1">
    <property type="entry name" value="UPF0045 PROTEIN ECM15"/>
    <property type="match status" value="1"/>
</dbReference>
<comment type="similarity">
    <text evidence="1">Belongs to the UPF0045 family.</text>
</comment>
<dbReference type="GO" id="GO:0005829">
    <property type="term" value="C:cytosol"/>
    <property type="evidence" value="ECO:0007669"/>
    <property type="project" value="TreeGrafter"/>
</dbReference>
<organism evidence="3 4">
    <name type="scientific">Thermoflavimicrobium daqui</name>
    <dbReference type="NCBI Taxonomy" id="2137476"/>
    <lineage>
        <taxon>Bacteria</taxon>
        <taxon>Bacillati</taxon>
        <taxon>Bacillota</taxon>
        <taxon>Bacilli</taxon>
        <taxon>Bacillales</taxon>
        <taxon>Thermoactinomycetaceae</taxon>
        <taxon>Thermoflavimicrobium</taxon>
    </lineage>
</organism>
<evidence type="ECO:0000313" key="3">
    <source>
        <dbReference type="EMBL" id="RAL21094.1"/>
    </source>
</evidence>
<protein>
    <recommendedName>
        <fullName evidence="2">Thiamine-binding protein domain-containing protein</fullName>
    </recommendedName>
</protein>
<dbReference type="PANTHER" id="PTHR33777">
    <property type="entry name" value="UPF0045 PROTEIN ECM15"/>
    <property type="match status" value="1"/>
</dbReference>
<dbReference type="Gene3D" id="3.30.70.930">
    <property type="match status" value="1"/>
</dbReference>
<dbReference type="InterPro" id="IPR029756">
    <property type="entry name" value="MTH1187/YkoF-like"/>
</dbReference>
<dbReference type="InterPro" id="IPR002767">
    <property type="entry name" value="Thiamine_BP"/>
</dbReference>
<reference evidence="3 4" key="2">
    <citation type="submission" date="2018-06" db="EMBL/GenBank/DDBJ databases">
        <authorList>
            <person name="Zhirakovskaya E."/>
        </authorList>
    </citation>
    <scope>NUCLEOTIDE SEQUENCE [LARGE SCALE GENOMIC DNA]</scope>
    <source>
        <strain evidence="3 4">FBKL4.011</strain>
    </source>
</reference>
<dbReference type="Pfam" id="PF01910">
    <property type="entry name" value="Thiamine_BP"/>
    <property type="match status" value="1"/>
</dbReference>
<dbReference type="OrthoDB" id="2147383at2"/>
<dbReference type="NCBIfam" id="TIGR00106">
    <property type="entry name" value="MTH1187 family thiamine-binding protein"/>
    <property type="match status" value="1"/>
</dbReference>
<evidence type="ECO:0000313" key="4">
    <source>
        <dbReference type="Proteomes" id="UP000251213"/>
    </source>
</evidence>
<sequence length="99" mass="10901">MPLLEISVVPVGTHSPSFSSSVTNAVRMIQEKGLNYQLTPTSTIIEGEIDQLLDIAKSIHQNALTDGCNRVITNMSIDHRTDKPISLNRQVDVVQKSMI</sequence>
<comment type="caution">
    <text evidence="3">The sequence shown here is derived from an EMBL/GenBank/DDBJ whole genome shotgun (WGS) entry which is preliminary data.</text>
</comment>
<dbReference type="AlphaFoldDB" id="A0A364K0R1"/>
<keyword evidence="4" id="KW-1185">Reference proteome</keyword>
<dbReference type="InterPro" id="IPR051614">
    <property type="entry name" value="UPF0045_domain"/>
</dbReference>
<evidence type="ECO:0000259" key="2">
    <source>
        <dbReference type="Pfam" id="PF01910"/>
    </source>
</evidence>
<dbReference type="Proteomes" id="UP000251213">
    <property type="component" value="Unassembled WGS sequence"/>
</dbReference>
<accession>A0A364K0R1</accession>
<feature type="domain" description="Thiamine-binding protein" evidence="2">
    <location>
        <begin position="5"/>
        <end position="95"/>
    </location>
</feature>
<dbReference type="RefSeq" id="WP_113660342.1">
    <property type="nucleotide sequence ID" value="NZ_KZ845681.1"/>
</dbReference>
<name>A0A364K0R1_9BACL</name>